<sequence length="81" mass="8824">MRPARPSRRRGADHDHRSRLPHPPRALPAPAALRPAPRPVGLAPLRHRPGAHRPRAAGHRRDLGGNHARQRGARALTAPAP</sequence>
<dbReference type="AlphaFoldDB" id="A0A2R4WGV0"/>
<evidence type="ECO:0000313" key="3">
    <source>
        <dbReference type="Proteomes" id="UP000244755"/>
    </source>
</evidence>
<keyword evidence="3" id="KW-1185">Reference proteome</keyword>
<name>A0A2R4WGV0_9HYPH</name>
<dbReference type="KEGG" id="mee:DA075_07345"/>
<feature type="compositionally biased region" description="Basic residues" evidence="1">
    <location>
        <begin position="45"/>
        <end position="58"/>
    </location>
</feature>
<feature type="compositionally biased region" description="Low complexity" evidence="1">
    <location>
        <begin position="28"/>
        <end position="44"/>
    </location>
</feature>
<evidence type="ECO:0000256" key="1">
    <source>
        <dbReference type="SAM" id="MobiDB-lite"/>
    </source>
</evidence>
<evidence type="ECO:0000313" key="2">
    <source>
        <dbReference type="EMBL" id="AWB20757.1"/>
    </source>
</evidence>
<feature type="region of interest" description="Disordered" evidence="1">
    <location>
        <begin position="1"/>
        <end position="81"/>
    </location>
</feature>
<organism evidence="2 3">
    <name type="scientific">Methylobacterium currus</name>
    <dbReference type="NCBI Taxonomy" id="2051553"/>
    <lineage>
        <taxon>Bacteria</taxon>
        <taxon>Pseudomonadati</taxon>
        <taxon>Pseudomonadota</taxon>
        <taxon>Alphaproteobacteria</taxon>
        <taxon>Hyphomicrobiales</taxon>
        <taxon>Methylobacteriaceae</taxon>
        <taxon>Methylobacterium</taxon>
    </lineage>
</organism>
<proteinExistence type="predicted"/>
<protein>
    <submittedName>
        <fullName evidence="2">Uncharacterized protein</fullName>
    </submittedName>
</protein>
<accession>A0A2R4WGV0</accession>
<gene>
    <name evidence="2" type="ORF">DA075_07345</name>
</gene>
<reference evidence="2 3" key="1">
    <citation type="submission" date="2018-04" db="EMBL/GenBank/DDBJ databases">
        <title>Methylobacterium sp. PR1016A genome.</title>
        <authorList>
            <person name="Park W."/>
        </authorList>
    </citation>
    <scope>NUCLEOTIDE SEQUENCE [LARGE SCALE GENOMIC DNA]</scope>
    <source>
        <strain evidence="2 3">PR1016A</strain>
    </source>
</reference>
<dbReference type="EMBL" id="CP028843">
    <property type="protein sequence ID" value="AWB20757.1"/>
    <property type="molecule type" value="Genomic_DNA"/>
</dbReference>
<dbReference type="Proteomes" id="UP000244755">
    <property type="component" value="Chromosome 1"/>
</dbReference>